<evidence type="ECO:0000256" key="2">
    <source>
        <dbReference type="SAM" id="MobiDB-lite"/>
    </source>
</evidence>
<comment type="similarity">
    <text evidence="1">Belongs to the transglycosylase Slt family.</text>
</comment>
<dbReference type="PANTHER" id="PTHR37423:SF2">
    <property type="entry name" value="MEMBRANE-BOUND LYTIC MUREIN TRANSGLYCOSYLASE C"/>
    <property type="match status" value="1"/>
</dbReference>
<dbReference type="SUPFAM" id="SSF53955">
    <property type="entry name" value="Lysozyme-like"/>
    <property type="match status" value="1"/>
</dbReference>
<evidence type="ECO:0000313" key="8">
    <source>
        <dbReference type="Proteomes" id="UP000177515"/>
    </source>
</evidence>
<dbReference type="EMBL" id="CP017756">
    <property type="protein sequence ID" value="AOZ11077.1"/>
    <property type="molecule type" value="Genomic_DNA"/>
</dbReference>
<gene>
    <name evidence="7" type="ORF">BKK80_34520</name>
</gene>
<evidence type="ECO:0008006" key="9">
    <source>
        <dbReference type="Google" id="ProtNLM"/>
    </source>
</evidence>
<geneLocation type="plasmid" evidence="7 8">
    <name>unnamed1</name>
</geneLocation>
<name>A0ABM6FGK0_9BURK</name>
<feature type="domain" description="Transglycosylase SLT" evidence="5">
    <location>
        <begin position="1438"/>
        <end position="1544"/>
    </location>
</feature>
<dbReference type="InterPro" id="IPR012931">
    <property type="entry name" value="TraG_N_Proteobacteria"/>
</dbReference>
<feature type="region of interest" description="Disordered" evidence="2">
    <location>
        <begin position="650"/>
        <end position="777"/>
    </location>
</feature>
<dbReference type="InterPro" id="IPR023346">
    <property type="entry name" value="Lysozyme-like_dom_sf"/>
</dbReference>
<feature type="domain" description="TraG N-terminal Proteobacteria" evidence="6">
    <location>
        <begin position="43"/>
        <end position="519"/>
    </location>
</feature>
<dbReference type="Gene3D" id="1.10.530.10">
    <property type="match status" value="1"/>
</dbReference>
<feature type="compositionally biased region" description="Basic and acidic residues" evidence="2">
    <location>
        <begin position="749"/>
        <end position="762"/>
    </location>
</feature>
<keyword evidence="8" id="KW-1185">Reference proteome</keyword>
<evidence type="ECO:0000256" key="3">
    <source>
        <dbReference type="SAM" id="Phobius"/>
    </source>
</evidence>
<dbReference type="Proteomes" id="UP000177515">
    <property type="component" value="Plasmid unnamed1"/>
</dbReference>
<feature type="compositionally biased region" description="Basic and acidic residues" evidence="2">
    <location>
        <begin position="712"/>
        <end position="722"/>
    </location>
</feature>
<sequence>MRLARPARFALLLLLSFGATVAFGQQVVPDRIVTSSGSDFPVLYTIGDPQIMVSALNGVAMLFGGPGGVKNSFMGSGVAAMLVVGFTGMLMSSLFRVQLLLGQWMLMALLSFVMFYPTTTLRVVSYFDTNGSSVGVTTHAVDNVPIGLAYTAGIASLVGYNLTSGMETAFSSVNTGGYFQFGADGFVKPLKVILSLRNTYDCQGHQTSCQNMLYLARYCKQGFDNSLLRDFRQGRGLVGFLTANPRGTTFYDDGSGGTLMSCDQASNLMVRAMADYVDEASGGVTEAARSTPASLMTEFNSTAGFTDTTANPYGSTPYSVLQAFARDVAVATQSNANEFMVTAVFSQPMLAAIAAEKSPEAAVMYETIMREAREKARIDMAGEGSQFTGLLTSSLNLFMFIWILVTPVIALVAAAAGLSALKIYIGYLLLGFWTQTWMPMAAGISFYAQTSFFNLVTDTKNKGSLLSPLGMEQFYDQASNMLATAGTMMAASPLLSLAILSGSMFALTGLAQRATGSGGQYIDENKAAPSVGAATGGDAALASQQTTTGYPTVSGMSIPQMMSRYAAEGASGGYSTGTSAIIGPEGGHMAELSASNVANTNRGLANELSTTMSSRLAAATQSVSDVARSFGHAAGMAAVKSLSDRFSLDEGAQRQMRDAVESSVRESTGESGRSAVQGAVESNIAPGANRNRAGGGSASPVAAGARASTRVDGTKSGEDSKEQQSSVLQSEMGSREEGAQLSRAGATEEQARSSDEYRESQSFKEAQQHTQDYARARQAVDRATAAVTAGDSVGIGSKIGLGQLAQAMTGHGAVPAANFEAQAGPALRSVALAATGDPSKAEALTQQTLSKFRPDATGAAYARQVASMVNSPDPTTRSLGIAMAAIGAQVAMPGVATEAFLGGARTMAEMGRVGKELSVDMGKTMGAAQQAAPLQQAVPAQIGSIADRVDAGGARVAGAGAGVGSTVDSLGAQVEGRRGAATDAIRTVGAPVGEAAAQRRGEIEGGMAEMKKERQVATAASGMAAAAAAITSLLGSLPRGGGTVSSGGATGYRRPMGPGEVTDVILDPQLPHHPTRLPNESGSRPSLPPPGSPGSSGPAGGNAGGPGGAPSGPGGTGNGPGGPGGGAGGAGSSSGGPGAGQGDGGGQGGSRSGKGAGGRGGNRRAPRAGQAFSAVAEGVQQQYGLDVGVAGEAALGALERYMSGERATQALKHAGKDLAKLNLKSAAVSAVADGIRERLMPLLRERFGDQAARMVDDVTVSVLAGATTGGVYGAMAGALVGVAVAGRHVFPEEYARMENALGKENLEKMAGIGRFLGAEYAPTAAGASAAGQGAHTAASRTRPEAPLTREQLDQAGVARLTKADASVNPRTGERYVRLSPGQLRASTGEARGLAQRGMAALQANQLEGAGLLGLAGIRGGEADKVGFERAARYLPHITALEQEFRLPKASLAALVHQESKFNENARSRRGASGLGQIMPGTAPEIAAALGTTAEKVLTDPETNLRGSAWYLRRMLDQAGGDLPRAFANYNWGQGNVAEYYAKASGGQAAAMPYETYEYVHRLTALREVYGARN</sequence>
<organism evidence="7 8">
    <name type="scientific">Cupriavidus malaysiensis</name>
    <dbReference type="NCBI Taxonomy" id="367825"/>
    <lineage>
        <taxon>Bacteria</taxon>
        <taxon>Pseudomonadati</taxon>
        <taxon>Pseudomonadota</taxon>
        <taxon>Betaproteobacteria</taxon>
        <taxon>Burkholderiales</taxon>
        <taxon>Burkholderiaceae</taxon>
        <taxon>Cupriavidus</taxon>
    </lineage>
</organism>
<feature type="region of interest" description="Disordered" evidence="2">
    <location>
        <begin position="1035"/>
        <end position="1168"/>
    </location>
</feature>
<evidence type="ECO:0000259" key="5">
    <source>
        <dbReference type="Pfam" id="PF01464"/>
    </source>
</evidence>
<evidence type="ECO:0000256" key="1">
    <source>
        <dbReference type="ARBA" id="ARBA00007734"/>
    </source>
</evidence>
<keyword evidence="3" id="KW-0812">Transmembrane</keyword>
<accession>A0ABM6FGK0</accession>
<feature type="transmembrane region" description="Helical" evidence="3">
    <location>
        <begin position="437"/>
        <end position="457"/>
    </location>
</feature>
<dbReference type="PANTHER" id="PTHR37423">
    <property type="entry name" value="SOLUBLE LYTIC MUREIN TRANSGLYCOSYLASE-RELATED"/>
    <property type="match status" value="1"/>
</dbReference>
<feature type="transmembrane region" description="Helical" evidence="3">
    <location>
        <begin position="478"/>
        <end position="500"/>
    </location>
</feature>
<feature type="signal peptide" evidence="4">
    <location>
        <begin position="1"/>
        <end position="24"/>
    </location>
</feature>
<dbReference type="Pfam" id="PF07916">
    <property type="entry name" value="TraG_N"/>
    <property type="match status" value="1"/>
</dbReference>
<keyword evidence="4" id="KW-0732">Signal</keyword>
<proteinExistence type="inferred from homology"/>
<evidence type="ECO:0000313" key="7">
    <source>
        <dbReference type="EMBL" id="AOZ11077.1"/>
    </source>
</evidence>
<evidence type="ECO:0000259" key="6">
    <source>
        <dbReference type="Pfam" id="PF07916"/>
    </source>
</evidence>
<reference evidence="7 8" key="1">
    <citation type="submission" date="2016-10" db="EMBL/GenBank/DDBJ databases">
        <title>Complete genome sequences of three Cupriavidus strains isolated from various Malaysian environments.</title>
        <authorList>
            <person name="Abdullah A.A.-A."/>
            <person name="Shafie N.A.H."/>
            <person name="Lau N.S."/>
        </authorList>
    </citation>
    <scope>NUCLEOTIDE SEQUENCE [LARGE SCALE GENOMIC DNA]</scope>
    <source>
        <strain evidence="7 8">USMAA1020</strain>
        <plasmid evidence="7 8">unnamed1</plasmid>
    </source>
</reference>
<feature type="transmembrane region" description="Helical" evidence="3">
    <location>
        <begin position="73"/>
        <end position="92"/>
    </location>
</feature>
<dbReference type="CDD" id="cd00254">
    <property type="entry name" value="LT-like"/>
    <property type="match status" value="1"/>
</dbReference>
<feature type="compositionally biased region" description="Basic and acidic residues" evidence="2">
    <location>
        <begin position="650"/>
        <end position="668"/>
    </location>
</feature>
<feature type="chain" id="PRO_5045352689" description="Transglycosylase SLT domain-containing protein" evidence="4">
    <location>
        <begin position="25"/>
        <end position="1573"/>
    </location>
</feature>
<protein>
    <recommendedName>
        <fullName evidence="9">Transglycosylase SLT domain-containing protein</fullName>
    </recommendedName>
</protein>
<feature type="compositionally biased region" description="Gly residues" evidence="2">
    <location>
        <begin position="1038"/>
        <end position="1050"/>
    </location>
</feature>
<feature type="compositionally biased region" description="Gly residues" evidence="2">
    <location>
        <begin position="1097"/>
        <end position="1160"/>
    </location>
</feature>
<keyword evidence="7" id="KW-0614">Plasmid</keyword>
<keyword evidence="3" id="KW-1133">Transmembrane helix</keyword>
<dbReference type="InterPro" id="IPR008258">
    <property type="entry name" value="Transglycosylase_SLT_dom_1"/>
</dbReference>
<dbReference type="RefSeq" id="WP_071073593.1">
    <property type="nucleotide sequence ID" value="NZ_CP017756.1"/>
</dbReference>
<evidence type="ECO:0000256" key="4">
    <source>
        <dbReference type="SAM" id="SignalP"/>
    </source>
</evidence>
<feature type="compositionally biased region" description="Low complexity" evidence="2">
    <location>
        <begin position="685"/>
        <end position="708"/>
    </location>
</feature>
<dbReference type="Pfam" id="PF01464">
    <property type="entry name" value="SLT"/>
    <property type="match status" value="1"/>
</dbReference>
<feature type="transmembrane region" description="Helical" evidence="3">
    <location>
        <begin position="397"/>
        <end position="425"/>
    </location>
</feature>
<feature type="transmembrane region" description="Helical" evidence="3">
    <location>
        <begin position="104"/>
        <end position="124"/>
    </location>
</feature>
<feature type="compositionally biased region" description="Polar residues" evidence="2">
    <location>
        <begin position="723"/>
        <end position="732"/>
    </location>
</feature>
<keyword evidence="3" id="KW-0472">Membrane</keyword>